<organism evidence="2 3">
    <name type="scientific">Pseudodesulfovibrio senegalensis</name>
    <dbReference type="NCBI Taxonomy" id="1721087"/>
    <lineage>
        <taxon>Bacteria</taxon>
        <taxon>Pseudomonadati</taxon>
        <taxon>Thermodesulfobacteriota</taxon>
        <taxon>Desulfovibrionia</taxon>
        <taxon>Desulfovibrionales</taxon>
        <taxon>Desulfovibrionaceae</taxon>
    </lineage>
</organism>
<dbReference type="Gene3D" id="1.10.3210.10">
    <property type="entry name" value="Hypothetical protein af1432"/>
    <property type="match status" value="1"/>
</dbReference>
<evidence type="ECO:0000259" key="1">
    <source>
        <dbReference type="PROSITE" id="PS51832"/>
    </source>
</evidence>
<feature type="domain" description="HD-GYP" evidence="1">
    <location>
        <begin position="184"/>
        <end position="404"/>
    </location>
</feature>
<dbReference type="SMART" id="SM00471">
    <property type="entry name" value="HDc"/>
    <property type="match status" value="1"/>
</dbReference>
<dbReference type="CDD" id="cd00077">
    <property type="entry name" value="HDc"/>
    <property type="match status" value="1"/>
</dbReference>
<dbReference type="PANTHER" id="PTHR43155">
    <property type="entry name" value="CYCLIC DI-GMP PHOSPHODIESTERASE PA4108-RELATED"/>
    <property type="match status" value="1"/>
</dbReference>
<dbReference type="RefSeq" id="WP_151150713.1">
    <property type="nucleotide sequence ID" value="NZ_WAIE01000003.1"/>
</dbReference>
<name>A0A6N6N1J5_9BACT</name>
<dbReference type="InterPro" id="IPR003607">
    <property type="entry name" value="HD/PDEase_dom"/>
</dbReference>
<dbReference type="InterPro" id="IPR037522">
    <property type="entry name" value="HD_GYP_dom"/>
</dbReference>
<dbReference type="Gene3D" id="3.30.450.40">
    <property type="match status" value="1"/>
</dbReference>
<reference evidence="2 3" key="1">
    <citation type="journal article" date="2017" name="Int. J. Syst. Evol. Microbiol.">
        <title>Desulfovibrio senegalensis sp. nov., a mesophilic sulfate reducer isolated from marine sediment.</title>
        <authorList>
            <person name="Thioye A."/>
            <person name="Gam Z.B.A."/>
            <person name="Mbengue M."/>
            <person name="Cayol J.L."/>
            <person name="Joseph-Bartoli M."/>
            <person name="Toure-Kane C."/>
            <person name="Labat M."/>
        </authorList>
    </citation>
    <scope>NUCLEOTIDE SEQUENCE [LARGE SCALE GENOMIC DNA]</scope>
    <source>
        <strain evidence="2 3">DSM 101509</strain>
    </source>
</reference>
<dbReference type="InterPro" id="IPR029016">
    <property type="entry name" value="GAF-like_dom_sf"/>
</dbReference>
<dbReference type="SUPFAM" id="SSF55781">
    <property type="entry name" value="GAF domain-like"/>
    <property type="match status" value="1"/>
</dbReference>
<dbReference type="Proteomes" id="UP000438699">
    <property type="component" value="Unassembled WGS sequence"/>
</dbReference>
<dbReference type="PANTHER" id="PTHR43155:SF2">
    <property type="entry name" value="CYCLIC DI-GMP PHOSPHODIESTERASE PA4108"/>
    <property type="match status" value="1"/>
</dbReference>
<keyword evidence="3" id="KW-1185">Reference proteome</keyword>
<dbReference type="EMBL" id="WAIE01000003">
    <property type="protein sequence ID" value="KAB1441620.1"/>
    <property type="molecule type" value="Genomic_DNA"/>
</dbReference>
<dbReference type="SMART" id="SM00065">
    <property type="entry name" value="GAF"/>
    <property type="match status" value="1"/>
</dbReference>
<comment type="caution">
    <text evidence="2">The sequence shown here is derived from an EMBL/GenBank/DDBJ whole genome shotgun (WGS) entry which is preliminary data.</text>
</comment>
<proteinExistence type="predicted"/>
<dbReference type="AlphaFoldDB" id="A0A6N6N1J5"/>
<dbReference type="Pfam" id="PF01590">
    <property type="entry name" value="GAF"/>
    <property type="match status" value="1"/>
</dbReference>
<dbReference type="PROSITE" id="PS51832">
    <property type="entry name" value="HD_GYP"/>
    <property type="match status" value="1"/>
</dbReference>
<dbReference type="Pfam" id="PF13487">
    <property type="entry name" value="HD_5"/>
    <property type="match status" value="1"/>
</dbReference>
<dbReference type="InterPro" id="IPR003018">
    <property type="entry name" value="GAF"/>
</dbReference>
<dbReference type="OrthoDB" id="9769359at2"/>
<dbReference type="SUPFAM" id="SSF109604">
    <property type="entry name" value="HD-domain/PDEase-like"/>
    <property type="match status" value="1"/>
</dbReference>
<sequence>MNTHFCQDETVRFILEATDELNRLNDVDSILDRILLDARTLASADAGSIFLTEGNSLRFGYVQNDTLFQTDSSNTVLYQDLTLPIGEGSIVGYAALTGETLIIDDAYALDPTLPYGFNKSFDEKSGYKTTSMLTLPIRSQENRLVGVIQLINARNEQKQVGPFDPADISYLGLLANQAGVAIQRGQLNRELILRMMQMAEMRDPTETGAHVQRVGAYCAEIYQRMAQKRGTDPREIRSYRDRIRLAAMLHDVGKVSISDTILKKPGRLTDEEFKSVKMHTISGARLFRNQTSNLDRMCMDIALRHHEKWTGNGYPGNVPDLWDENARPGEPLQGTAIPLSARICAVADVFDALTSPRSYKEAWPNEKAYMVLEEDSGTHFDPDVVESFMDILPTITAIQERFREKG</sequence>
<protein>
    <submittedName>
        <fullName evidence="2">GAF domain-containing protein</fullName>
    </submittedName>
</protein>
<evidence type="ECO:0000313" key="2">
    <source>
        <dbReference type="EMBL" id="KAB1441620.1"/>
    </source>
</evidence>
<gene>
    <name evidence="2" type="ORF">F8A88_08445</name>
</gene>
<evidence type="ECO:0000313" key="3">
    <source>
        <dbReference type="Proteomes" id="UP000438699"/>
    </source>
</evidence>
<accession>A0A6N6N1J5</accession>